<dbReference type="InterPro" id="IPR036864">
    <property type="entry name" value="Zn2-C6_fun-type_DNA-bd_sf"/>
</dbReference>
<gene>
    <name evidence="2" type="ORF">SISNIDRAFT_470697</name>
</gene>
<dbReference type="SUPFAM" id="SSF57701">
    <property type="entry name" value="Zn2/Cys6 DNA-binding domain"/>
    <property type="match status" value="1"/>
</dbReference>
<dbReference type="SMART" id="SM00066">
    <property type="entry name" value="GAL4"/>
    <property type="match status" value="1"/>
</dbReference>
<dbReference type="EMBL" id="KV419444">
    <property type="protein sequence ID" value="KZS87811.1"/>
    <property type="molecule type" value="Genomic_DNA"/>
</dbReference>
<dbReference type="PROSITE" id="PS00463">
    <property type="entry name" value="ZN2_CY6_FUNGAL_1"/>
    <property type="match status" value="1"/>
</dbReference>
<dbReference type="Pfam" id="PF00172">
    <property type="entry name" value="Zn_clus"/>
    <property type="match status" value="1"/>
</dbReference>
<dbReference type="Gene3D" id="4.10.240.10">
    <property type="entry name" value="Zn(2)-C6 fungal-type DNA-binding domain"/>
    <property type="match status" value="1"/>
</dbReference>
<reference evidence="2 3" key="1">
    <citation type="journal article" date="2016" name="Mol. Biol. Evol.">
        <title>Comparative Genomics of Early-Diverging Mushroom-Forming Fungi Provides Insights into the Origins of Lignocellulose Decay Capabilities.</title>
        <authorList>
            <person name="Nagy L.G."/>
            <person name="Riley R."/>
            <person name="Tritt A."/>
            <person name="Adam C."/>
            <person name="Daum C."/>
            <person name="Floudas D."/>
            <person name="Sun H."/>
            <person name="Yadav J.S."/>
            <person name="Pangilinan J."/>
            <person name="Larsson K.H."/>
            <person name="Matsuura K."/>
            <person name="Barry K."/>
            <person name="Labutti K."/>
            <person name="Kuo R."/>
            <person name="Ohm R.A."/>
            <person name="Bhattacharya S.S."/>
            <person name="Shirouzu T."/>
            <person name="Yoshinaga Y."/>
            <person name="Martin F.M."/>
            <person name="Grigoriev I.V."/>
            <person name="Hibbett D.S."/>
        </authorList>
    </citation>
    <scope>NUCLEOTIDE SEQUENCE [LARGE SCALE GENOMIC DNA]</scope>
    <source>
        <strain evidence="2 3">HHB9708</strain>
    </source>
</reference>
<keyword evidence="3" id="KW-1185">Reference proteome</keyword>
<evidence type="ECO:0000259" key="1">
    <source>
        <dbReference type="PROSITE" id="PS50048"/>
    </source>
</evidence>
<organism evidence="2 3">
    <name type="scientific">Sistotremastrum niveocremeum HHB9708</name>
    <dbReference type="NCBI Taxonomy" id="1314777"/>
    <lineage>
        <taxon>Eukaryota</taxon>
        <taxon>Fungi</taxon>
        <taxon>Dikarya</taxon>
        <taxon>Basidiomycota</taxon>
        <taxon>Agaricomycotina</taxon>
        <taxon>Agaricomycetes</taxon>
        <taxon>Sistotremastrales</taxon>
        <taxon>Sistotremastraceae</taxon>
        <taxon>Sertulicium</taxon>
        <taxon>Sertulicium niveocremeum</taxon>
    </lineage>
</organism>
<feature type="domain" description="Zn(2)-C6 fungal-type" evidence="1">
    <location>
        <begin position="49"/>
        <end position="82"/>
    </location>
</feature>
<accession>A0A164NL38</accession>
<dbReference type="AlphaFoldDB" id="A0A164NL38"/>
<dbReference type="InterPro" id="IPR001138">
    <property type="entry name" value="Zn2Cys6_DnaBD"/>
</dbReference>
<evidence type="ECO:0000313" key="3">
    <source>
        <dbReference type="Proteomes" id="UP000076722"/>
    </source>
</evidence>
<name>A0A164NL38_9AGAM</name>
<dbReference type="GO" id="GO:0008270">
    <property type="term" value="F:zinc ion binding"/>
    <property type="evidence" value="ECO:0007669"/>
    <property type="project" value="InterPro"/>
</dbReference>
<dbReference type="CDD" id="cd00067">
    <property type="entry name" value="GAL4"/>
    <property type="match status" value="1"/>
</dbReference>
<sequence>MPKDLSKVTVKKEEAFSGVLASFTVQNAQNDAVERNGKEATRVRRRGTACDHCKKRKRKCVTLNDAQVDCRLCLHAGLECTYNNYFVIRGRRALDHARGGFVQWGVVP</sequence>
<evidence type="ECO:0000313" key="2">
    <source>
        <dbReference type="EMBL" id="KZS87811.1"/>
    </source>
</evidence>
<proteinExistence type="predicted"/>
<protein>
    <recommendedName>
        <fullName evidence="1">Zn(2)-C6 fungal-type domain-containing protein</fullName>
    </recommendedName>
</protein>
<dbReference type="Proteomes" id="UP000076722">
    <property type="component" value="Unassembled WGS sequence"/>
</dbReference>
<dbReference type="PROSITE" id="PS50048">
    <property type="entry name" value="ZN2_CY6_FUNGAL_2"/>
    <property type="match status" value="1"/>
</dbReference>
<dbReference type="GO" id="GO:0000981">
    <property type="term" value="F:DNA-binding transcription factor activity, RNA polymerase II-specific"/>
    <property type="evidence" value="ECO:0007669"/>
    <property type="project" value="InterPro"/>
</dbReference>